<dbReference type="PANTHER" id="PTHR43798">
    <property type="entry name" value="MONOACYLGLYCEROL LIPASE"/>
    <property type="match status" value="1"/>
</dbReference>
<dbReference type="Gene3D" id="3.40.50.1820">
    <property type="entry name" value="alpha/beta hydrolase"/>
    <property type="match status" value="1"/>
</dbReference>
<keyword evidence="2" id="KW-0732">Signal</keyword>
<feature type="signal peptide" evidence="2">
    <location>
        <begin position="1"/>
        <end position="21"/>
    </location>
</feature>
<organism evidence="4 5">
    <name type="scientific">Sphingomonas caseinilyticus</name>
    <dbReference type="NCBI Taxonomy" id="2908205"/>
    <lineage>
        <taxon>Bacteria</taxon>
        <taxon>Pseudomonadati</taxon>
        <taxon>Pseudomonadota</taxon>
        <taxon>Alphaproteobacteria</taxon>
        <taxon>Sphingomonadales</taxon>
        <taxon>Sphingomonadaceae</taxon>
        <taxon>Sphingomonas</taxon>
    </lineage>
</organism>
<dbReference type="Proteomes" id="UP001203410">
    <property type="component" value="Unassembled WGS sequence"/>
</dbReference>
<evidence type="ECO:0000259" key="3">
    <source>
        <dbReference type="Pfam" id="PF12697"/>
    </source>
</evidence>
<comment type="caution">
    <text evidence="4">The sequence shown here is derived from an EMBL/GenBank/DDBJ whole genome shotgun (WGS) entry which is preliminary data.</text>
</comment>
<feature type="domain" description="AB hydrolase-1" evidence="3">
    <location>
        <begin position="40"/>
        <end position="281"/>
    </location>
</feature>
<dbReference type="InterPro" id="IPR000073">
    <property type="entry name" value="AB_hydrolase_1"/>
</dbReference>
<dbReference type="EMBL" id="JAMGBA010000002">
    <property type="protein sequence ID" value="MCL6699132.1"/>
    <property type="molecule type" value="Genomic_DNA"/>
</dbReference>
<dbReference type="SUPFAM" id="SSF53474">
    <property type="entry name" value="alpha/beta-Hydrolases"/>
    <property type="match status" value="1"/>
</dbReference>
<dbReference type="PANTHER" id="PTHR43798:SF31">
    <property type="entry name" value="AB HYDROLASE SUPERFAMILY PROTEIN YCLE"/>
    <property type="match status" value="1"/>
</dbReference>
<dbReference type="RefSeq" id="WP_249904516.1">
    <property type="nucleotide sequence ID" value="NZ_JAMGBA010000002.1"/>
</dbReference>
<accession>A0ABT0RVS4</accession>
<evidence type="ECO:0000256" key="2">
    <source>
        <dbReference type="SAM" id="SignalP"/>
    </source>
</evidence>
<dbReference type="GO" id="GO:0016787">
    <property type="term" value="F:hydrolase activity"/>
    <property type="evidence" value="ECO:0007669"/>
    <property type="project" value="UniProtKB-KW"/>
</dbReference>
<gene>
    <name evidence="4" type="ORF">LZ496_10120</name>
</gene>
<dbReference type="InterPro" id="IPR029058">
    <property type="entry name" value="AB_hydrolase_fold"/>
</dbReference>
<dbReference type="Pfam" id="PF12697">
    <property type="entry name" value="Abhydrolase_6"/>
    <property type="match status" value="1"/>
</dbReference>
<protein>
    <submittedName>
        <fullName evidence="4">Alpha/beta hydrolase</fullName>
    </submittedName>
</protein>
<evidence type="ECO:0000313" key="5">
    <source>
        <dbReference type="Proteomes" id="UP001203410"/>
    </source>
</evidence>
<evidence type="ECO:0000256" key="1">
    <source>
        <dbReference type="ARBA" id="ARBA00022801"/>
    </source>
</evidence>
<feature type="chain" id="PRO_5046153066" evidence="2">
    <location>
        <begin position="22"/>
        <end position="292"/>
    </location>
</feature>
<keyword evidence="1 4" id="KW-0378">Hydrolase</keyword>
<dbReference type="InterPro" id="IPR050266">
    <property type="entry name" value="AB_hydrolase_sf"/>
</dbReference>
<reference evidence="4 5" key="1">
    <citation type="submission" date="2022-05" db="EMBL/GenBank/DDBJ databases">
        <authorList>
            <person name="Jo J.-H."/>
            <person name="Im W.-T."/>
        </authorList>
    </citation>
    <scope>NUCLEOTIDE SEQUENCE [LARGE SCALE GENOMIC DNA]</scope>
    <source>
        <strain evidence="4 5">NSE70-1</strain>
    </source>
</reference>
<name>A0ABT0RVS4_9SPHN</name>
<keyword evidence="5" id="KW-1185">Reference proteome</keyword>
<proteinExistence type="predicted"/>
<evidence type="ECO:0000313" key="4">
    <source>
        <dbReference type="EMBL" id="MCL6699132.1"/>
    </source>
</evidence>
<sequence>MITRLLTLLLSVFLLAHPATAKNFSSDRISVAVTGTGADVVLIPGLSSSPDVWNGTVAAVPGYRYHLVKVAGFDGAPAGGNASGPVLIPVADEIARYIKEAGLKSPALVGHSMGGSFAMLVAGRNEGIASKVMVVDMMPFLGAMFGGPKATPESVVPMATQIREGIARSAGDARKKQIEGTIASMVKTETMRPSAVAQSLASDPAVSGQGMYDLIVTDLRPDLAKITVPLTVLWVVPQGAPLTQPQMDGYYRASYAGAPQAVVKHIPDSYHFIMYDQPELFQAELKAFLAAK</sequence>